<proteinExistence type="predicted"/>
<dbReference type="EMBL" id="LAZR01064089">
    <property type="protein sequence ID" value="KKK58221.1"/>
    <property type="molecule type" value="Genomic_DNA"/>
</dbReference>
<dbReference type="AlphaFoldDB" id="A0A0F8ZDV7"/>
<sequence>MPKKKTYRPSYFNQGKRLDIQMETSKFAELLSASSLLTLKNI</sequence>
<name>A0A0F8ZDV7_9ZZZZ</name>
<evidence type="ECO:0000313" key="1">
    <source>
        <dbReference type="EMBL" id="KKK58221.1"/>
    </source>
</evidence>
<comment type="caution">
    <text evidence="1">The sequence shown here is derived from an EMBL/GenBank/DDBJ whole genome shotgun (WGS) entry which is preliminary data.</text>
</comment>
<organism evidence="1">
    <name type="scientific">marine sediment metagenome</name>
    <dbReference type="NCBI Taxonomy" id="412755"/>
    <lineage>
        <taxon>unclassified sequences</taxon>
        <taxon>metagenomes</taxon>
        <taxon>ecological metagenomes</taxon>
    </lineage>
</organism>
<feature type="non-terminal residue" evidence="1">
    <location>
        <position position="42"/>
    </location>
</feature>
<accession>A0A0F8ZDV7</accession>
<protein>
    <submittedName>
        <fullName evidence="1">Uncharacterized protein</fullName>
    </submittedName>
</protein>
<reference evidence="1" key="1">
    <citation type="journal article" date="2015" name="Nature">
        <title>Complex archaea that bridge the gap between prokaryotes and eukaryotes.</title>
        <authorList>
            <person name="Spang A."/>
            <person name="Saw J.H."/>
            <person name="Jorgensen S.L."/>
            <person name="Zaremba-Niedzwiedzka K."/>
            <person name="Martijn J."/>
            <person name="Lind A.E."/>
            <person name="van Eijk R."/>
            <person name="Schleper C."/>
            <person name="Guy L."/>
            <person name="Ettema T.J."/>
        </authorList>
    </citation>
    <scope>NUCLEOTIDE SEQUENCE</scope>
</reference>
<gene>
    <name evidence="1" type="ORF">LCGC14_3046600</name>
</gene>